<dbReference type="SMART" id="SM00667">
    <property type="entry name" value="LisH"/>
    <property type="match status" value="1"/>
</dbReference>
<reference evidence="4 5" key="4">
    <citation type="journal article" date="2011" name="BMC Genomics">
        <title>RNA-Seq improves annotation of protein-coding genes in the cucumber genome.</title>
        <authorList>
            <person name="Li Z."/>
            <person name="Zhang Z."/>
            <person name="Yan P."/>
            <person name="Huang S."/>
            <person name="Fei Z."/>
            <person name="Lin K."/>
        </authorList>
    </citation>
    <scope>NUCLEOTIDE SEQUENCE [LARGE SCALE GENOMIC DNA]</scope>
    <source>
        <strain evidence="5">cv. 9930</strain>
    </source>
</reference>
<dbReference type="eggNOG" id="KOG0266">
    <property type="taxonomic scope" value="Eukaryota"/>
</dbReference>
<keyword evidence="1" id="KW-0853">WD repeat</keyword>
<reference evidence="4 5" key="3">
    <citation type="journal article" date="2010" name="BMC Genomics">
        <title>Transcriptome sequencing and comparative analysis of cucumber flowers with different sex types.</title>
        <authorList>
            <person name="Guo S."/>
            <person name="Zheng Y."/>
            <person name="Joung J.G."/>
            <person name="Liu S."/>
            <person name="Zhang Z."/>
            <person name="Crasta O.R."/>
            <person name="Sobral B.W."/>
            <person name="Xu Y."/>
            <person name="Huang S."/>
            <person name="Fei Z."/>
        </authorList>
    </citation>
    <scope>NUCLEOTIDE SEQUENCE [LARGE SCALE GENOMIC DNA]</scope>
    <source>
        <strain evidence="5">cv. 9930</strain>
    </source>
</reference>
<evidence type="ECO:0000256" key="2">
    <source>
        <dbReference type="ARBA" id="ARBA00022737"/>
    </source>
</evidence>
<name>A0A0A0L5R0_CUCSA</name>
<dbReference type="EMBL" id="CM002925">
    <property type="protein sequence ID" value="KGN55471.1"/>
    <property type="molecule type" value="Genomic_DNA"/>
</dbReference>
<reference evidence="4 5" key="2">
    <citation type="journal article" date="2009" name="PLoS ONE">
        <title>An integrated genetic and cytogenetic map of the cucumber genome.</title>
        <authorList>
            <person name="Ren Y."/>
            <person name="Zhang Z."/>
            <person name="Liu J."/>
            <person name="Staub J.E."/>
            <person name="Han Y."/>
            <person name="Cheng Z."/>
            <person name="Li X."/>
            <person name="Lu J."/>
            <person name="Miao H."/>
            <person name="Kang H."/>
            <person name="Xie B."/>
            <person name="Gu X."/>
            <person name="Wang X."/>
            <person name="Du Y."/>
            <person name="Jin W."/>
            <person name="Huang S."/>
        </authorList>
    </citation>
    <scope>NUCLEOTIDE SEQUENCE [LARGE SCALE GENOMIC DNA]</scope>
    <source>
        <strain evidence="5">cv. 9930</strain>
    </source>
</reference>
<dbReference type="InterPro" id="IPR006594">
    <property type="entry name" value="LisH"/>
</dbReference>
<dbReference type="PANTHER" id="PTHR44083">
    <property type="entry name" value="TOPLESS-RELATED PROTEIN 1-RELATED"/>
    <property type="match status" value="1"/>
</dbReference>
<dbReference type="PROSITE" id="PS50897">
    <property type="entry name" value="CTLH"/>
    <property type="match status" value="1"/>
</dbReference>
<feature type="domain" description="CTLH" evidence="3">
    <location>
        <begin position="38"/>
        <end position="95"/>
    </location>
</feature>
<proteinExistence type="predicted"/>
<organism evidence="4 5">
    <name type="scientific">Cucumis sativus</name>
    <name type="common">Cucumber</name>
    <dbReference type="NCBI Taxonomy" id="3659"/>
    <lineage>
        <taxon>Eukaryota</taxon>
        <taxon>Viridiplantae</taxon>
        <taxon>Streptophyta</taxon>
        <taxon>Embryophyta</taxon>
        <taxon>Tracheophyta</taxon>
        <taxon>Spermatophyta</taxon>
        <taxon>Magnoliopsida</taxon>
        <taxon>eudicotyledons</taxon>
        <taxon>Gunneridae</taxon>
        <taxon>Pentapetalae</taxon>
        <taxon>rosids</taxon>
        <taxon>fabids</taxon>
        <taxon>Cucurbitales</taxon>
        <taxon>Cucurbitaceae</taxon>
        <taxon>Benincaseae</taxon>
        <taxon>Cucumis</taxon>
    </lineage>
</organism>
<keyword evidence="5" id="KW-1185">Reference proteome</keyword>
<dbReference type="AlphaFoldDB" id="A0A0A0L5R0"/>
<dbReference type="PROSITE" id="PS50896">
    <property type="entry name" value="LISH"/>
    <property type="match status" value="1"/>
</dbReference>
<evidence type="ECO:0000259" key="3">
    <source>
        <dbReference type="PROSITE" id="PS50897"/>
    </source>
</evidence>
<sequence>MATDPDPDRALLFLILQFLDHQNLSETARSLECETGLFFNMTYFEELLNCCAYNEAESYLCGFTDIHDNIYSTKIYFGIRKLKFLEALTDGEREVAREVVEKDIEIFDQYNPGSHMLLSSYRNMKEARKVVMENIKKCIEANPLLEGKLSFPPLSTTLQAFYTEAMASRSRPPATCRRDFKD</sequence>
<protein>
    <recommendedName>
        <fullName evidence="3">CTLH domain-containing protein</fullName>
    </recommendedName>
</protein>
<evidence type="ECO:0000313" key="4">
    <source>
        <dbReference type="EMBL" id="KGN55471.1"/>
    </source>
</evidence>
<evidence type="ECO:0000256" key="1">
    <source>
        <dbReference type="ARBA" id="ARBA00022574"/>
    </source>
</evidence>
<dbReference type="Gramene" id="KGN55471">
    <property type="protein sequence ID" value="KGN55471"/>
    <property type="gene ID" value="Csa_4G652830"/>
</dbReference>
<gene>
    <name evidence="4" type="ORF">Csa_4G652830</name>
</gene>
<keyword evidence="2" id="KW-0677">Repeat</keyword>
<dbReference type="InterPro" id="IPR006595">
    <property type="entry name" value="CTLH_C"/>
</dbReference>
<dbReference type="Proteomes" id="UP000029981">
    <property type="component" value="Chromosome 4"/>
</dbReference>
<dbReference type="InterPro" id="IPR027728">
    <property type="entry name" value="Topless_fam"/>
</dbReference>
<dbReference type="InterPro" id="IPR054080">
    <property type="entry name" value="TPR1-like_2nd"/>
</dbReference>
<dbReference type="GO" id="GO:0006355">
    <property type="term" value="P:regulation of DNA-templated transcription"/>
    <property type="evidence" value="ECO:0007669"/>
    <property type="project" value="InterPro"/>
</dbReference>
<evidence type="ECO:0000313" key="5">
    <source>
        <dbReference type="Proteomes" id="UP000029981"/>
    </source>
</evidence>
<reference evidence="4 5" key="1">
    <citation type="journal article" date="2009" name="Nat. Genet.">
        <title>The genome of the cucumber, Cucumis sativus L.</title>
        <authorList>
            <person name="Huang S."/>
            <person name="Li R."/>
            <person name="Zhang Z."/>
            <person name="Li L."/>
            <person name="Gu X."/>
            <person name="Fan W."/>
            <person name="Lucas W.J."/>
            <person name="Wang X."/>
            <person name="Xie B."/>
            <person name="Ni P."/>
            <person name="Ren Y."/>
            <person name="Zhu H."/>
            <person name="Li J."/>
            <person name="Lin K."/>
            <person name="Jin W."/>
            <person name="Fei Z."/>
            <person name="Li G."/>
            <person name="Staub J."/>
            <person name="Kilian A."/>
            <person name="van der Vossen E.A."/>
            <person name="Wu Y."/>
            <person name="Guo J."/>
            <person name="He J."/>
            <person name="Jia Z."/>
            <person name="Ren Y."/>
            <person name="Tian G."/>
            <person name="Lu Y."/>
            <person name="Ruan J."/>
            <person name="Qian W."/>
            <person name="Wang M."/>
            <person name="Huang Q."/>
            <person name="Li B."/>
            <person name="Xuan Z."/>
            <person name="Cao J."/>
            <person name="Asan"/>
            <person name="Wu Z."/>
            <person name="Zhang J."/>
            <person name="Cai Q."/>
            <person name="Bai Y."/>
            <person name="Zhao B."/>
            <person name="Han Y."/>
            <person name="Li Y."/>
            <person name="Li X."/>
            <person name="Wang S."/>
            <person name="Shi Q."/>
            <person name="Liu S."/>
            <person name="Cho W.K."/>
            <person name="Kim J.Y."/>
            <person name="Xu Y."/>
            <person name="Heller-Uszynska K."/>
            <person name="Miao H."/>
            <person name="Cheng Z."/>
            <person name="Zhang S."/>
            <person name="Wu J."/>
            <person name="Yang Y."/>
            <person name="Kang H."/>
            <person name="Li M."/>
            <person name="Liang H."/>
            <person name="Ren X."/>
            <person name="Shi Z."/>
            <person name="Wen M."/>
            <person name="Jian M."/>
            <person name="Yang H."/>
            <person name="Zhang G."/>
            <person name="Yang Z."/>
            <person name="Chen R."/>
            <person name="Liu S."/>
            <person name="Li J."/>
            <person name="Ma L."/>
            <person name="Liu H."/>
            <person name="Zhou Y."/>
            <person name="Zhao J."/>
            <person name="Fang X."/>
            <person name="Li G."/>
            <person name="Fang L."/>
            <person name="Li Y."/>
            <person name="Liu D."/>
            <person name="Zheng H."/>
            <person name="Zhang Y."/>
            <person name="Qin N."/>
            <person name="Li Z."/>
            <person name="Yang G."/>
            <person name="Yang S."/>
            <person name="Bolund L."/>
            <person name="Kristiansen K."/>
            <person name="Zheng H."/>
            <person name="Li S."/>
            <person name="Zhang X."/>
            <person name="Yang H."/>
            <person name="Wang J."/>
            <person name="Sun R."/>
            <person name="Zhang B."/>
            <person name="Jiang S."/>
            <person name="Wang J."/>
            <person name="Du Y."/>
            <person name="Li S."/>
        </authorList>
    </citation>
    <scope>NUCLEOTIDE SEQUENCE [LARGE SCALE GENOMIC DNA]</scope>
    <source>
        <strain evidence="5">cv. 9930</strain>
    </source>
</reference>
<dbReference type="STRING" id="3659.A0A0A0L5R0"/>
<accession>A0A0A0L5R0</accession>
<dbReference type="OMA" id="AHTILHE"/>
<dbReference type="Pfam" id="PF21889">
    <property type="entry name" value="TPR1-like_2nd"/>
    <property type="match status" value="1"/>
</dbReference>
<dbReference type="PANTHER" id="PTHR44083:SF30">
    <property type="entry name" value="TOPLESS-LIKE PROTEIN"/>
    <property type="match status" value="1"/>
</dbReference>